<comment type="caution">
    <text evidence="2">The sequence shown here is derived from an EMBL/GenBank/DDBJ whole genome shotgun (WGS) entry which is preliminary data.</text>
</comment>
<sequence>MDVKDVLHEVIAQRGAPGFIRSDNGPEFIARDLGIWLAVQDIGTRFIQPGKPWHNGFAESFHSRLREECLTQEVFYSARHAQVVLDGYREFFNVRRPHSSLSYRTPDQFAEQAVPWSSRKRPCGTLLLSRVSTRYRPNFGASPLTLDDLLVLWQSQPQLSLRRFAQYASVPYWRLRDHQHSAQARCARQQQRDEVQEKIRQVALHHPTAGYRLLYHELKAQGEEIGLHKIRVALGELHLHPPQPRKTRKPSGKVCAPQDWPEGRRVQIDATRLSLSDGVCWIDFVLHVPSRVVLASCVVRSLSMHLAKWTLDEAMTVLSTLGIAERILVQSDGGSDFTSDLFQQACLTYGRWVRCKVSQPGGTGILERLNRTYKYQFAFRHDWHLMADVRVAMPDFHRWYNHERRHSALGYATPWSTLTSSANARNAA</sequence>
<keyword evidence="3" id="KW-1185">Reference proteome</keyword>
<dbReference type="PANTHER" id="PTHR47515">
    <property type="entry name" value="LOW CALCIUM RESPONSE LOCUS PROTEIN T"/>
    <property type="match status" value="1"/>
</dbReference>
<dbReference type="GO" id="GO:0003676">
    <property type="term" value="F:nucleic acid binding"/>
    <property type="evidence" value="ECO:0007669"/>
    <property type="project" value="InterPro"/>
</dbReference>
<evidence type="ECO:0000313" key="3">
    <source>
        <dbReference type="Proteomes" id="UP000286287"/>
    </source>
</evidence>
<protein>
    <recommendedName>
        <fullName evidence="1">Integrase catalytic domain-containing protein</fullName>
    </recommendedName>
</protein>
<dbReference type="EMBL" id="QYUJ01000030">
    <property type="protein sequence ID" value="RJF69140.1"/>
    <property type="molecule type" value="Genomic_DNA"/>
</dbReference>
<dbReference type="Pfam" id="PF13683">
    <property type="entry name" value="rve_3"/>
    <property type="match status" value="2"/>
</dbReference>
<dbReference type="AlphaFoldDB" id="A0A418V0A8"/>
<dbReference type="InterPro" id="IPR001584">
    <property type="entry name" value="Integrase_cat-core"/>
</dbReference>
<feature type="domain" description="Integrase catalytic" evidence="1">
    <location>
        <begin position="1"/>
        <end position="114"/>
    </location>
</feature>
<dbReference type="InterPro" id="IPR036397">
    <property type="entry name" value="RNaseH_sf"/>
</dbReference>
<proteinExistence type="predicted"/>
<name>A0A418V0A8_9DEIO</name>
<feature type="domain" description="Integrase catalytic" evidence="1">
    <location>
        <begin position="257"/>
        <end position="422"/>
    </location>
</feature>
<dbReference type="Proteomes" id="UP000286287">
    <property type="component" value="Unassembled WGS sequence"/>
</dbReference>
<dbReference type="SUPFAM" id="SSF53098">
    <property type="entry name" value="Ribonuclease H-like"/>
    <property type="match status" value="2"/>
</dbReference>
<dbReference type="PROSITE" id="PS50994">
    <property type="entry name" value="INTEGRASE"/>
    <property type="match status" value="2"/>
</dbReference>
<gene>
    <name evidence="2" type="ORF">D3875_22760</name>
</gene>
<reference evidence="2 3" key="1">
    <citation type="submission" date="2018-09" db="EMBL/GenBank/DDBJ databases">
        <authorList>
            <person name="Zhu H."/>
        </authorList>
    </citation>
    <scope>NUCLEOTIDE SEQUENCE [LARGE SCALE GENOMIC DNA]</scope>
    <source>
        <strain evidence="2 3">K2S05-167</strain>
    </source>
</reference>
<dbReference type="PANTHER" id="PTHR47515:SF1">
    <property type="entry name" value="BLR2054 PROTEIN"/>
    <property type="match status" value="1"/>
</dbReference>
<organism evidence="2 3">
    <name type="scientific">Deinococcus cavernae</name>
    <dbReference type="NCBI Taxonomy" id="2320857"/>
    <lineage>
        <taxon>Bacteria</taxon>
        <taxon>Thermotogati</taxon>
        <taxon>Deinococcota</taxon>
        <taxon>Deinococci</taxon>
        <taxon>Deinococcales</taxon>
        <taxon>Deinococcaceae</taxon>
        <taxon>Deinococcus</taxon>
    </lineage>
</organism>
<dbReference type="GO" id="GO:0015074">
    <property type="term" value="P:DNA integration"/>
    <property type="evidence" value="ECO:0007669"/>
    <property type="project" value="InterPro"/>
</dbReference>
<accession>A0A418V0A8</accession>
<dbReference type="InterPro" id="IPR012337">
    <property type="entry name" value="RNaseH-like_sf"/>
</dbReference>
<evidence type="ECO:0000313" key="2">
    <source>
        <dbReference type="EMBL" id="RJF69140.1"/>
    </source>
</evidence>
<evidence type="ECO:0000259" key="1">
    <source>
        <dbReference type="PROSITE" id="PS50994"/>
    </source>
</evidence>
<dbReference type="Gene3D" id="3.30.420.10">
    <property type="entry name" value="Ribonuclease H-like superfamily/Ribonuclease H"/>
    <property type="match status" value="2"/>
</dbReference>